<evidence type="ECO:0000256" key="1">
    <source>
        <dbReference type="SAM" id="MobiDB-lite"/>
    </source>
</evidence>
<keyword evidence="4" id="KW-1185">Reference proteome</keyword>
<dbReference type="Proteomes" id="UP001229952">
    <property type="component" value="Chromosome"/>
</dbReference>
<gene>
    <name evidence="3" type="ORF">P8A22_24960</name>
</gene>
<sequence length="69" mass="7378">MRRTNTEVPESAWFKSSHSGGNETECVEAAFTTAGASLRDSKRPGEGRFHVSPGAWMCFVGSVSAGELD</sequence>
<feature type="domain" description="DUF397" evidence="2">
    <location>
        <begin position="12"/>
        <end position="63"/>
    </location>
</feature>
<evidence type="ECO:0000259" key="2">
    <source>
        <dbReference type="Pfam" id="PF04149"/>
    </source>
</evidence>
<accession>A0ABY9I9M6</accession>
<organism evidence="3 4">
    <name type="scientific">Streptomyces laculatispora</name>
    <dbReference type="NCBI Taxonomy" id="887464"/>
    <lineage>
        <taxon>Bacteria</taxon>
        <taxon>Bacillati</taxon>
        <taxon>Actinomycetota</taxon>
        <taxon>Actinomycetes</taxon>
        <taxon>Kitasatosporales</taxon>
        <taxon>Streptomycetaceae</taxon>
        <taxon>Streptomyces</taxon>
    </lineage>
</organism>
<dbReference type="InterPro" id="IPR007278">
    <property type="entry name" value="DUF397"/>
</dbReference>
<protein>
    <submittedName>
        <fullName evidence="3">DUF397 domain-containing protein</fullName>
    </submittedName>
</protein>
<reference evidence="3 4" key="1">
    <citation type="submission" date="2023-03" db="EMBL/GenBank/DDBJ databases">
        <title>Isolation and description of six Streptomyces strains from soil environments, able to metabolize different microbial glucans.</title>
        <authorList>
            <person name="Widen T."/>
            <person name="Larsbrink J."/>
        </authorList>
    </citation>
    <scope>NUCLEOTIDE SEQUENCE [LARGE SCALE GENOMIC DNA]</scope>
    <source>
        <strain evidence="3 4">Mut2</strain>
    </source>
</reference>
<dbReference type="RefSeq" id="WP_306090523.1">
    <property type="nucleotide sequence ID" value="NZ_CP120992.1"/>
</dbReference>
<dbReference type="EMBL" id="CP120992">
    <property type="protein sequence ID" value="WLQ42897.1"/>
    <property type="molecule type" value="Genomic_DNA"/>
</dbReference>
<name>A0ABY9I9M6_9ACTN</name>
<evidence type="ECO:0000313" key="3">
    <source>
        <dbReference type="EMBL" id="WLQ42897.1"/>
    </source>
</evidence>
<proteinExistence type="predicted"/>
<feature type="region of interest" description="Disordered" evidence="1">
    <location>
        <begin position="1"/>
        <end position="22"/>
    </location>
</feature>
<dbReference type="Pfam" id="PF04149">
    <property type="entry name" value="DUF397"/>
    <property type="match status" value="1"/>
</dbReference>
<evidence type="ECO:0000313" key="4">
    <source>
        <dbReference type="Proteomes" id="UP001229952"/>
    </source>
</evidence>